<protein>
    <submittedName>
        <fullName evidence="1">Uncharacterized protein</fullName>
    </submittedName>
</protein>
<dbReference type="Proteomes" id="UP000547879">
    <property type="component" value="Unassembled WGS sequence"/>
</dbReference>
<keyword evidence="2" id="KW-1185">Reference proteome</keyword>
<sequence length="30" mass="3621">MPTIVKLKFHNLINYLDFFSEGKAMRYKCI</sequence>
<name>A0A7W9Y8C0_9HYPH</name>
<proteinExistence type="predicted"/>
<reference evidence="1 2" key="1">
    <citation type="submission" date="2020-08" db="EMBL/GenBank/DDBJ databases">
        <title>Genomic Encyclopedia of Type Strains, Phase IV (KMG-IV): sequencing the most valuable type-strain genomes for metagenomic binning, comparative biology and taxonomic classification.</title>
        <authorList>
            <person name="Goeker M."/>
        </authorList>
    </citation>
    <scope>NUCLEOTIDE SEQUENCE [LARGE SCALE GENOMIC DNA]</scope>
    <source>
        <strain evidence="1 2">DSM 100734</strain>
    </source>
</reference>
<dbReference type="EMBL" id="JACHEG010000004">
    <property type="protein sequence ID" value="MBB6163877.1"/>
    <property type="molecule type" value="Genomic_DNA"/>
</dbReference>
<evidence type="ECO:0000313" key="1">
    <source>
        <dbReference type="EMBL" id="MBB6163877.1"/>
    </source>
</evidence>
<dbReference type="AlphaFoldDB" id="A0A7W9Y8C0"/>
<organism evidence="1 2">
    <name type="scientific">Rhizobium wenxiniae</name>
    <dbReference type="NCBI Taxonomy" id="1737357"/>
    <lineage>
        <taxon>Bacteria</taxon>
        <taxon>Pseudomonadati</taxon>
        <taxon>Pseudomonadota</taxon>
        <taxon>Alphaproteobacteria</taxon>
        <taxon>Hyphomicrobiales</taxon>
        <taxon>Rhizobiaceae</taxon>
        <taxon>Rhizobium/Agrobacterium group</taxon>
        <taxon>Rhizobium</taxon>
    </lineage>
</organism>
<gene>
    <name evidence="1" type="ORF">HNQ72_003718</name>
</gene>
<comment type="caution">
    <text evidence="1">The sequence shown here is derived from an EMBL/GenBank/DDBJ whole genome shotgun (WGS) entry which is preliminary data.</text>
</comment>
<accession>A0A7W9Y8C0</accession>
<evidence type="ECO:0000313" key="2">
    <source>
        <dbReference type="Proteomes" id="UP000547879"/>
    </source>
</evidence>